<evidence type="ECO:0000313" key="2">
    <source>
        <dbReference type="Proteomes" id="UP000467327"/>
    </source>
</evidence>
<gene>
    <name evidence="1" type="ORF">MAIC_42730</name>
</gene>
<evidence type="ECO:0000313" key="1">
    <source>
        <dbReference type="EMBL" id="BBX09470.1"/>
    </source>
</evidence>
<dbReference type="EMBL" id="AP022561">
    <property type="protein sequence ID" value="BBX09470.1"/>
    <property type="molecule type" value="Genomic_DNA"/>
</dbReference>
<sequence length="41" mass="4694">MKFKVRCQCGTVLKAEKRKLFGIAVRVHEVQNGHAVQIKEL</sequence>
<dbReference type="AlphaFoldDB" id="A0AAD1HR67"/>
<name>A0AAD1HR67_9MYCO</name>
<dbReference type="RefSeq" id="WP_264028604.1">
    <property type="nucleotide sequence ID" value="NZ_AP022561.1"/>
</dbReference>
<proteinExistence type="predicted"/>
<organism evidence="1 2">
    <name type="scientific">Mycolicibacterium aichiense</name>
    <dbReference type="NCBI Taxonomy" id="1799"/>
    <lineage>
        <taxon>Bacteria</taxon>
        <taxon>Bacillati</taxon>
        <taxon>Actinomycetota</taxon>
        <taxon>Actinomycetes</taxon>
        <taxon>Mycobacteriales</taxon>
        <taxon>Mycobacteriaceae</taxon>
        <taxon>Mycolicibacterium</taxon>
    </lineage>
</organism>
<dbReference type="KEGG" id="maic:MAIC_42730"/>
<keyword evidence="2" id="KW-1185">Reference proteome</keyword>
<protein>
    <submittedName>
        <fullName evidence="1">Uncharacterized protein</fullName>
    </submittedName>
</protein>
<dbReference type="Proteomes" id="UP000467327">
    <property type="component" value="Chromosome"/>
</dbReference>
<accession>A0AAD1HR67</accession>
<reference evidence="1 2" key="1">
    <citation type="journal article" date="2019" name="Emerg. Microbes Infect.">
        <title>Comprehensive subspecies identification of 175 nontuberculous mycobacteria species based on 7547 genomic profiles.</title>
        <authorList>
            <person name="Matsumoto Y."/>
            <person name="Kinjo T."/>
            <person name="Motooka D."/>
            <person name="Nabeya D."/>
            <person name="Jung N."/>
            <person name="Uechi K."/>
            <person name="Horii T."/>
            <person name="Iida T."/>
            <person name="Fujita J."/>
            <person name="Nakamura S."/>
        </authorList>
    </citation>
    <scope>NUCLEOTIDE SEQUENCE [LARGE SCALE GENOMIC DNA]</scope>
    <source>
        <strain evidence="1 2">JCM 6376</strain>
    </source>
</reference>